<name>A0A4U2ZE34_9BACI</name>
<organism evidence="1 2">
    <name type="scientific">Lysinibacillus mangiferihumi</name>
    <dbReference type="NCBI Taxonomy" id="1130819"/>
    <lineage>
        <taxon>Bacteria</taxon>
        <taxon>Bacillati</taxon>
        <taxon>Bacillota</taxon>
        <taxon>Bacilli</taxon>
        <taxon>Bacillales</taxon>
        <taxon>Bacillaceae</taxon>
        <taxon>Lysinibacillus</taxon>
    </lineage>
</organism>
<comment type="caution">
    <text evidence="1">The sequence shown here is derived from an EMBL/GenBank/DDBJ whole genome shotgun (WGS) entry which is preliminary data.</text>
</comment>
<protein>
    <submittedName>
        <fullName evidence="1">Phage portal protein</fullName>
    </submittedName>
</protein>
<sequence>MVNYKPSIMERIRYVVTGEMSKMRTSTIGLFGRIKGVITGRYQLDTSKVDYDMARALYENTQEGYKLGAGFARVVINNRAAFMGIPMFSSTDPNAQVVLDTFQEENKSNFIRTIIEFLRDGDCYVYVSKEAPYEVVLHPEKQLFVKLTFIDAKAVDIEVDPITHNPIKYTVTQTIKWTDELGNENSAEVQQVHTVGYTELKLISGLLPSTVKEGRTPTGLSFIPIQHFKNAYSHSLYGNSELEPIEPYLKVYHDIMIHAMQGSKMHSTPKLGLYVKDVNKFKKVNFPTAKPQEEVDLTGREIFIFDPAEKAEFIEPSNPTGAAKDLLKLTFYNIVDASETPEFVFGVHTPSSLSSVQEQMPILIRSIERKREQMTQAWQRLARMVLYFSSGMEGYKKPDTFATDIVWDNVDYRTNEEISKELVNVVTAITTAVAAELMSKESAVDFLSKFVHTMKPYDPEEGVGEKERIDKTIAEKMRMPDYENVSKEYQDILKQLKELGLDVSDG</sequence>
<gene>
    <name evidence="1" type="ORF">FC756_00800</name>
</gene>
<keyword evidence="2" id="KW-1185">Reference proteome</keyword>
<proteinExistence type="predicted"/>
<accession>A0A4U2ZE34</accession>
<evidence type="ECO:0000313" key="2">
    <source>
        <dbReference type="Proteomes" id="UP000308744"/>
    </source>
</evidence>
<reference evidence="1 2" key="1">
    <citation type="submission" date="2019-04" db="EMBL/GenBank/DDBJ databases">
        <title>Lysinibacillus genome sequencing.</title>
        <authorList>
            <person name="Dunlap C."/>
        </authorList>
    </citation>
    <scope>NUCLEOTIDE SEQUENCE [LARGE SCALE GENOMIC DNA]</scope>
    <source>
        <strain evidence="1 2">CCTCC AB 2010389</strain>
    </source>
</reference>
<dbReference type="Proteomes" id="UP000308744">
    <property type="component" value="Unassembled WGS sequence"/>
</dbReference>
<evidence type="ECO:0000313" key="1">
    <source>
        <dbReference type="EMBL" id="TKI72634.1"/>
    </source>
</evidence>
<dbReference type="EMBL" id="SZPU01000002">
    <property type="protein sequence ID" value="TKI72634.1"/>
    <property type="molecule type" value="Genomic_DNA"/>
</dbReference>
<dbReference type="AlphaFoldDB" id="A0A4U2ZE34"/>
<dbReference type="RefSeq" id="WP_107896754.1">
    <property type="nucleotide sequence ID" value="NZ_PYWM01000024.1"/>
</dbReference>